<evidence type="ECO:0008006" key="3">
    <source>
        <dbReference type="Google" id="ProtNLM"/>
    </source>
</evidence>
<organism evidence="1 2">
    <name type="scientific">Botrimarina hoheduenensis</name>
    <dbReference type="NCBI Taxonomy" id="2528000"/>
    <lineage>
        <taxon>Bacteria</taxon>
        <taxon>Pseudomonadati</taxon>
        <taxon>Planctomycetota</taxon>
        <taxon>Planctomycetia</taxon>
        <taxon>Pirellulales</taxon>
        <taxon>Lacipirellulaceae</taxon>
        <taxon>Botrimarina</taxon>
    </lineage>
</organism>
<dbReference type="AlphaFoldDB" id="A0A5C5WFS6"/>
<reference evidence="1 2" key="1">
    <citation type="submission" date="2019-02" db="EMBL/GenBank/DDBJ databases">
        <title>Deep-cultivation of Planctomycetes and their phenomic and genomic characterization uncovers novel biology.</title>
        <authorList>
            <person name="Wiegand S."/>
            <person name="Jogler M."/>
            <person name="Boedeker C."/>
            <person name="Pinto D."/>
            <person name="Vollmers J."/>
            <person name="Rivas-Marin E."/>
            <person name="Kohn T."/>
            <person name="Peeters S.H."/>
            <person name="Heuer A."/>
            <person name="Rast P."/>
            <person name="Oberbeckmann S."/>
            <person name="Bunk B."/>
            <person name="Jeske O."/>
            <person name="Meyerdierks A."/>
            <person name="Storesund J.E."/>
            <person name="Kallscheuer N."/>
            <person name="Luecker S."/>
            <person name="Lage O.M."/>
            <person name="Pohl T."/>
            <person name="Merkel B.J."/>
            <person name="Hornburger P."/>
            <person name="Mueller R.-W."/>
            <person name="Bruemmer F."/>
            <person name="Labrenz M."/>
            <person name="Spormann A.M."/>
            <person name="Op Den Camp H."/>
            <person name="Overmann J."/>
            <person name="Amann R."/>
            <person name="Jetten M.S.M."/>
            <person name="Mascher T."/>
            <person name="Medema M.H."/>
            <person name="Devos D.P."/>
            <person name="Kaster A.-K."/>
            <person name="Ovreas L."/>
            <person name="Rohde M."/>
            <person name="Galperin M.Y."/>
            <person name="Jogler C."/>
        </authorList>
    </citation>
    <scope>NUCLEOTIDE SEQUENCE [LARGE SCALE GENOMIC DNA]</scope>
    <source>
        <strain evidence="1 2">Pla111</strain>
    </source>
</reference>
<proteinExistence type="predicted"/>
<dbReference type="RefSeq" id="WP_146571391.1">
    <property type="nucleotide sequence ID" value="NZ_SJPH01000001.1"/>
</dbReference>
<name>A0A5C5WFS6_9BACT</name>
<gene>
    <name evidence="1" type="ORF">Pla111_07230</name>
</gene>
<dbReference type="EMBL" id="SJPH01000001">
    <property type="protein sequence ID" value="TWT48945.1"/>
    <property type="molecule type" value="Genomic_DNA"/>
</dbReference>
<accession>A0A5C5WFS6</accession>
<keyword evidence="2" id="KW-1185">Reference proteome</keyword>
<dbReference type="Proteomes" id="UP000318995">
    <property type="component" value="Unassembled WGS sequence"/>
</dbReference>
<evidence type="ECO:0000313" key="2">
    <source>
        <dbReference type="Proteomes" id="UP000318995"/>
    </source>
</evidence>
<evidence type="ECO:0000313" key="1">
    <source>
        <dbReference type="EMBL" id="TWT48945.1"/>
    </source>
</evidence>
<comment type="caution">
    <text evidence="1">The sequence shown here is derived from an EMBL/GenBank/DDBJ whole genome shotgun (WGS) entry which is preliminary data.</text>
</comment>
<sequence>MPQLTGSERAMKRLGFGFEVGGVHLARTMMVDDLKLTLLASEKRSAEDYAFAIEEENILGKPSAQSRKLAFRHLRKLYGLDPSLMLFRSFSFFYAREDQSPQLLCLLIAYARDAVLRLSAPFILDMKEGEPFNRGTLEAYIEGLYPGRFSEATLKSTAQNLAGTWTQSGHLVGRVKKIRSPVIATPAAVSFALLLAFLRGGRGELLFESEYVKLLDCSAGEATRLAEAAARSGLITLKRVGSVIEVTFPRLLNAEEMELLREQS</sequence>
<protein>
    <recommendedName>
        <fullName evidence="3">Inner membrane protein (DUF1819)</fullName>
    </recommendedName>
</protein>
<dbReference type="OrthoDB" id="69057at2"/>